<feature type="transmembrane region" description="Helical" evidence="1">
    <location>
        <begin position="140"/>
        <end position="163"/>
    </location>
</feature>
<reference evidence="3" key="1">
    <citation type="journal article" date="2019" name="Int. J. Syst. Evol. Microbiol.">
        <title>The Global Catalogue of Microorganisms (GCM) 10K type strain sequencing project: providing services to taxonomists for standard genome sequencing and annotation.</title>
        <authorList>
            <consortium name="The Broad Institute Genomics Platform"/>
            <consortium name="The Broad Institute Genome Sequencing Center for Infectious Disease"/>
            <person name="Wu L."/>
            <person name="Ma J."/>
        </authorList>
    </citation>
    <scope>NUCLEOTIDE SEQUENCE [LARGE SCALE GENOMIC DNA]</scope>
    <source>
        <strain evidence="3">CCM 8896</strain>
    </source>
</reference>
<evidence type="ECO:0000313" key="3">
    <source>
        <dbReference type="Proteomes" id="UP001597267"/>
    </source>
</evidence>
<evidence type="ECO:0008006" key="4">
    <source>
        <dbReference type="Google" id="ProtNLM"/>
    </source>
</evidence>
<keyword evidence="1" id="KW-1133">Transmembrane helix</keyword>
<feature type="transmembrane region" description="Helical" evidence="1">
    <location>
        <begin position="406"/>
        <end position="427"/>
    </location>
</feature>
<organism evidence="2 3">
    <name type="scientific">Agrilactobacillus yilanensis</name>
    <dbReference type="NCBI Taxonomy" id="2485997"/>
    <lineage>
        <taxon>Bacteria</taxon>
        <taxon>Bacillati</taxon>
        <taxon>Bacillota</taxon>
        <taxon>Bacilli</taxon>
        <taxon>Lactobacillales</taxon>
        <taxon>Lactobacillaceae</taxon>
        <taxon>Agrilactobacillus</taxon>
    </lineage>
</organism>
<protein>
    <recommendedName>
        <fullName evidence="4">Glycosyltransferase RgtA/B/C/D-like domain-containing protein</fullName>
    </recommendedName>
</protein>
<keyword evidence="1" id="KW-0812">Transmembrane</keyword>
<comment type="caution">
    <text evidence="2">The sequence shown here is derived from an EMBL/GenBank/DDBJ whole genome shotgun (WGS) entry which is preliminary data.</text>
</comment>
<proteinExistence type="predicted"/>
<evidence type="ECO:0000313" key="2">
    <source>
        <dbReference type="EMBL" id="MFD1670623.1"/>
    </source>
</evidence>
<feature type="transmembrane region" description="Helical" evidence="1">
    <location>
        <begin position="439"/>
        <end position="456"/>
    </location>
</feature>
<accession>A0ABW4J4N2</accession>
<keyword evidence="1" id="KW-0472">Membrane</keyword>
<dbReference type="EMBL" id="JBHTOP010000002">
    <property type="protein sequence ID" value="MFD1670623.1"/>
    <property type="molecule type" value="Genomic_DNA"/>
</dbReference>
<feature type="transmembrane region" description="Helical" evidence="1">
    <location>
        <begin position="270"/>
        <end position="288"/>
    </location>
</feature>
<sequence>MTKTSKFMKLVLGLLSFSLILGILANLVVPKNLSATCFIIILALVSFFFLPQLRTWTNRLSPEQIQKIIYLSLALILGIQVSILYFMPATVYHDPFRVLSQAEVLSTGDTHWQYSTYFWRYPNNVALTAMLAKWFMFTNLIHLSTNTALHILTLLFLDTFILLSLKFIVEVGKKNSLGITAFFIFSPWAYTYYLQVFYSDLPILCTLLICLIILKKWPTFSKKQRWLNGFILWIAVLFGQLVKPNLIVFAIAVLIVGGTLWLKHRKTHHYLLVPLTVILLGFTLATPLKVQLAHAVNFVPNTRYELPATHWIWMSYDPKGSGMYKGKDVVKMMNLPNKNRRQKYLNHALPQRLETLGPLGLVKRWVQKAAILLNVSDISTAYTSGFIEAPSIYQKIQPFMMQYGNIVMRFCFIFIYGLSLMGCFSLLRMPKIPYEPILNLALISAVGYVAFHTLVWETESRYGQSLLPLLLVVCACTAGLYQPAAARIKNIRFNHLQTAASLGVLLSVIALISGFSWQTPKTQDVIVAAQKSQLSAQYAAKWQEIGPHSVVTQGVNLNHAANYFSVSVLPEAQLEIRLVNLNTNNHYCLKPGSTIFKYRGHLPKGRYQIVLKNRVLKTQPIKTVQTKRYELTPHPLKIDGETWQHTSLLYIAVDKI</sequence>
<dbReference type="Proteomes" id="UP001597267">
    <property type="component" value="Unassembled WGS sequence"/>
</dbReference>
<feature type="transmembrane region" description="Helical" evidence="1">
    <location>
        <begin position="68"/>
        <end position="87"/>
    </location>
</feature>
<feature type="transmembrane region" description="Helical" evidence="1">
    <location>
        <begin position="462"/>
        <end position="481"/>
    </location>
</feature>
<gene>
    <name evidence="2" type="ORF">ACFQ5M_00790</name>
</gene>
<name>A0ABW4J4N2_9LACO</name>
<feature type="transmembrane region" description="Helical" evidence="1">
    <location>
        <begin position="35"/>
        <end position="56"/>
    </location>
</feature>
<feature type="transmembrane region" description="Helical" evidence="1">
    <location>
        <begin position="493"/>
        <end position="517"/>
    </location>
</feature>
<feature type="transmembrane region" description="Helical" evidence="1">
    <location>
        <begin position="196"/>
        <end position="214"/>
    </location>
</feature>
<evidence type="ECO:0000256" key="1">
    <source>
        <dbReference type="SAM" id="Phobius"/>
    </source>
</evidence>
<dbReference type="RefSeq" id="WP_125712518.1">
    <property type="nucleotide sequence ID" value="NZ_JBHTOP010000002.1"/>
</dbReference>
<keyword evidence="3" id="KW-1185">Reference proteome</keyword>